<feature type="transmembrane region" description="Helical" evidence="1">
    <location>
        <begin position="266"/>
        <end position="286"/>
    </location>
</feature>
<evidence type="ECO:0000256" key="1">
    <source>
        <dbReference type="SAM" id="Phobius"/>
    </source>
</evidence>
<keyword evidence="1" id="KW-0812">Transmembrane</keyword>
<accession>A0A8J8CD56</accession>
<sequence length="302" mass="32992">MLSKSGCVECGSPVYFDEFEPVTTCPSCGTAFRLPRDSSGSYILTYSFGVPEDIVHTRAAGIIEHRLLPGRRPNYFEIVETFPVYLPIWNITARASGWIISGGKGGEEVRPVELVRRYRIPAYDNVQYIGQPVVVSGSDALISPERYFPSLPLSIKPVDVERKARDMLAEELDSTYGPHEGRGKTSVTVINQTLVVYPAWIVRFRTKRGEHALTLDGINGEPMNDPEIQKGNEDTFVDTLIATSCAGVTAAGAMLISFGGLHGPSLGLLTSGAAVFLVVNGLRHALRAPRHSYATRPRKVTV</sequence>
<reference evidence="2" key="1">
    <citation type="submission" date="2021-05" db="EMBL/GenBank/DDBJ databases">
        <title>Genomic insights into ecological role and evolution of a novel Thermoplasmata order Candidatus Sysuiplasmatales.</title>
        <authorList>
            <person name="Yuan Y."/>
        </authorList>
    </citation>
    <scope>NUCLEOTIDE SEQUENCE</scope>
    <source>
        <strain evidence="2">TUT19-bin139</strain>
    </source>
</reference>
<organism evidence="2 3">
    <name type="scientific">Candidatus Sysuiplasma superficiale</name>
    <dbReference type="NCBI Taxonomy" id="2823368"/>
    <lineage>
        <taxon>Archaea</taxon>
        <taxon>Methanobacteriati</taxon>
        <taxon>Thermoplasmatota</taxon>
        <taxon>Thermoplasmata</taxon>
        <taxon>Candidatus Sysuiplasmatales</taxon>
        <taxon>Candidatus Sysuiplasmataceae</taxon>
        <taxon>Candidatus Sysuiplasma</taxon>
    </lineage>
</organism>
<gene>
    <name evidence="2" type="ORF">KIY12_05455</name>
</gene>
<comment type="caution">
    <text evidence="2">The sequence shown here is derived from an EMBL/GenBank/DDBJ whole genome shotgun (WGS) entry which is preliminary data.</text>
</comment>
<dbReference type="Proteomes" id="UP000750197">
    <property type="component" value="Unassembled WGS sequence"/>
</dbReference>
<dbReference type="EMBL" id="JAHEAC010000041">
    <property type="protein sequence ID" value="MBX8644154.1"/>
    <property type="molecule type" value="Genomic_DNA"/>
</dbReference>
<keyword evidence="1" id="KW-0472">Membrane</keyword>
<dbReference type="AlphaFoldDB" id="A0A8J8CD56"/>
<proteinExistence type="predicted"/>
<keyword evidence="1" id="KW-1133">Transmembrane helix</keyword>
<evidence type="ECO:0000313" key="2">
    <source>
        <dbReference type="EMBL" id="MBX8644154.1"/>
    </source>
</evidence>
<evidence type="ECO:0000313" key="3">
    <source>
        <dbReference type="Proteomes" id="UP000750197"/>
    </source>
</evidence>
<protein>
    <submittedName>
        <fullName evidence="2">Uncharacterized protein</fullName>
    </submittedName>
</protein>
<name>A0A8J8CD56_9ARCH</name>